<keyword evidence="5 12" id="KW-0812">Transmembrane</keyword>
<dbReference type="InterPro" id="IPR045861">
    <property type="entry name" value="CorA_cytoplasmic_dom"/>
</dbReference>
<evidence type="ECO:0000256" key="11">
    <source>
        <dbReference type="ARBA" id="ARBA00045497"/>
    </source>
</evidence>
<accession>A0A5M6CL02</accession>
<comment type="similarity">
    <text evidence="2">Belongs to the CorA metal ion transporter (MIT) (TC 1.A.35) family.</text>
</comment>
<dbReference type="Gene3D" id="3.30.460.20">
    <property type="entry name" value="CorA soluble domain-like"/>
    <property type="match status" value="1"/>
</dbReference>
<dbReference type="RefSeq" id="WP_150010786.1">
    <property type="nucleotide sequence ID" value="NZ_VWSG01000003.1"/>
</dbReference>
<dbReference type="GO" id="GO:0015087">
    <property type="term" value="F:cobalt ion transmembrane transporter activity"/>
    <property type="evidence" value="ECO:0007669"/>
    <property type="project" value="TreeGrafter"/>
</dbReference>
<comment type="function">
    <text evidence="11">Mediates influx of magnesium ions. Alternates between open and closed states. Activated by low cytoplasmic Mg(2+) levels. Inactive when cytoplasmic Mg(2+) levels are high.</text>
</comment>
<keyword evidence="7 12" id="KW-1133">Transmembrane helix</keyword>
<dbReference type="FunFam" id="1.20.58.340:FF:000004">
    <property type="entry name" value="Magnesium transport protein CorA"/>
    <property type="match status" value="1"/>
</dbReference>
<dbReference type="PANTHER" id="PTHR46494">
    <property type="entry name" value="CORA FAMILY METAL ION TRANSPORTER (EUROFUNG)"/>
    <property type="match status" value="1"/>
</dbReference>
<dbReference type="GO" id="GO:0015095">
    <property type="term" value="F:magnesium ion transmembrane transporter activity"/>
    <property type="evidence" value="ECO:0007669"/>
    <property type="project" value="TreeGrafter"/>
</dbReference>
<dbReference type="SUPFAM" id="SSF144083">
    <property type="entry name" value="Magnesium transport protein CorA, transmembrane region"/>
    <property type="match status" value="1"/>
</dbReference>
<evidence type="ECO:0000256" key="12">
    <source>
        <dbReference type="SAM" id="Phobius"/>
    </source>
</evidence>
<dbReference type="EMBL" id="VWSG01000003">
    <property type="protein sequence ID" value="KAA5535743.1"/>
    <property type="molecule type" value="Genomic_DNA"/>
</dbReference>
<evidence type="ECO:0000313" key="13">
    <source>
        <dbReference type="EMBL" id="KAA5535743.1"/>
    </source>
</evidence>
<organism evidence="13 14">
    <name type="scientific">Paenimyroides baculatum</name>
    <dbReference type="NCBI Taxonomy" id="2608000"/>
    <lineage>
        <taxon>Bacteria</taxon>
        <taxon>Pseudomonadati</taxon>
        <taxon>Bacteroidota</taxon>
        <taxon>Flavobacteriia</taxon>
        <taxon>Flavobacteriales</taxon>
        <taxon>Flavobacteriaceae</taxon>
        <taxon>Paenimyroides</taxon>
    </lineage>
</organism>
<dbReference type="PANTHER" id="PTHR46494:SF1">
    <property type="entry name" value="CORA FAMILY METAL ION TRANSPORTER (EUROFUNG)"/>
    <property type="match status" value="1"/>
</dbReference>
<keyword evidence="6" id="KW-0460">Magnesium</keyword>
<name>A0A5M6CL02_9FLAO</name>
<evidence type="ECO:0000256" key="4">
    <source>
        <dbReference type="ARBA" id="ARBA00022475"/>
    </source>
</evidence>
<evidence type="ECO:0000256" key="9">
    <source>
        <dbReference type="ARBA" id="ARBA00023136"/>
    </source>
</evidence>
<keyword evidence="9 12" id="KW-0472">Membrane</keyword>
<dbReference type="Proteomes" id="UP000325141">
    <property type="component" value="Unassembled WGS sequence"/>
</dbReference>
<evidence type="ECO:0000256" key="7">
    <source>
        <dbReference type="ARBA" id="ARBA00022989"/>
    </source>
</evidence>
<evidence type="ECO:0008006" key="15">
    <source>
        <dbReference type="Google" id="ProtNLM"/>
    </source>
</evidence>
<dbReference type="SUPFAM" id="SSF143865">
    <property type="entry name" value="CorA soluble domain-like"/>
    <property type="match status" value="1"/>
</dbReference>
<evidence type="ECO:0000256" key="6">
    <source>
        <dbReference type="ARBA" id="ARBA00022842"/>
    </source>
</evidence>
<proteinExistence type="inferred from homology"/>
<gene>
    <name evidence="13" type="ORF">F0460_04710</name>
</gene>
<comment type="subcellular location">
    <subcellularLocation>
        <location evidence="1">Cell membrane</location>
        <topology evidence="1">Multi-pass membrane protein</topology>
    </subcellularLocation>
</comment>
<feature type="transmembrane region" description="Helical" evidence="12">
    <location>
        <begin position="237"/>
        <end position="257"/>
    </location>
</feature>
<keyword evidence="3" id="KW-0813">Transport</keyword>
<dbReference type="Pfam" id="PF01544">
    <property type="entry name" value="CorA"/>
    <property type="match status" value="1"/>
</dbReference>
<evidence type="ECO:0000313" key="14">
    <source>
        <dbReference type="Proteomes" id="UP000325141"/>
    </source>
</evidence>
<evidence type="ECO:0000256" key="10">
    <source>
        <dbReference type="ARBA" id="ARBA00034269"/>
    </source>
</evidence>
<dbReference type="GO" id="GO:0000287">
    <property type="term" value="F:magnesium ion binding"/>
    <property type="evidence" value="ECO:0007669"/>
    <property type="project" value="TreeGrafter"/>
</dbReference>
<evidence type="ECO:0000256" key="1">
    <source>
        <dbReference type="ARBA" id="ARBA00004651"/>
    </source>
</evidence>
<comment type="caution">
    <text evidence="13">The sequence shown here is derived from an EMBL/GenBank/DDBJ whole genome shotgun (WGS) entry which is preliminary data.</text>
</comment>
<feature type="transmembrane region" description="Helical" evidence="12">
    <location>
        <begin position="269"/>
        <end position="289"/>
    </location>
</feature>
<comment type="catalytic activity">
    <reaction evidence="10">
        <text>Mg(2+)(in) = Mg(2+)(out)</text>
        <dbReference type="Rhea" id="RHEA:29827"/>
        <dbReference type="ChEBI" id="CHEBI:18420"/>
    </reaction>
</comment>
<dbReference type="GO" id="GO:0050897">
    <property type="term" value="F:cobalt ion binding"/>
    <property type="evidence" value="ECO:0007669"/>
    <property type="project" value="TreeGrafter"/>
</dbReference>
<sequence>MSKQYQITKSFNHFEWIDICKPDKEELKKIAEAYQLDYFQIKDSLQPGHLPKIEIHDRYTFIVLRAFTANFKTGASTVPELSNKIAFFFNKEKLITIHSTAFAFLNIQDKSFTSVEELLLHIIFKMVNSYEQPFEELDTKISELEKVIFLKDYTKVSIENLYFLKAQARITKKLLQIFQNVVNQIQVKDEQRTAQQNIKDHLLSLILSYDEVLEDANNLLNSYHSVNAQKNNDVMKLLTVFSAFFLPLTFIAGIYGMNFDYMPELEWHLGYFATLTVMLVIAIIIFLWFKRKKIL</sequence>
<keyword evidence="8" id="KW-0406">Ion transport</keyword>
<evidence type="ECO:0000256" key="3">
    <source>
        <dbReference type="ARBA" id="ARBA00022448"/>
    </source>
</evidence>
<keyword evidence="4" id="KW-1003">Cell membrane</keyword>
<protein>
    <recommendedName>
        <fullName evidence="15">Magnesium transporter</fullName>
    </recommendedName>
</protein>
<evidence type="ECO:0000256" key="5">
    <source>
        <dbReference type="ARBA" id="ARBA00022692"/>
    </source>
</evidence>
<dbReference type="Gene3D" id="1.20.58.340">
    <property type="entry name" value="Magnesium transport protein CorA, transmembrane region"/>
    <property type="match status" value="2"/>
</dbReference>
<dbReference type="GO" id="GO:0005886">
    <property type="term" value="C:plasma membrane"/>
    <property type="evidence" value="ECO:0007669"/>
    <property type="project" value="UniProtKB-SubCell"/>
</dbReference>
<reference evidence="13 14" key="1">
    <citation type="submission" date="2019-09" db="EMBL/GenBank/DDBJ databases">
        <title>Genome sequence and assembly of Flavobacterium sp.</title>
        <authorList>
            <person name="Chhetri G."/>
        </authorList>
    </citation>
    <scope>NUCLEOTIDE SEQUENCE [LARGE SCALE GENOMIC DNA]</scope>
    <source>
        <strain evidence="13 14">SNL9</strain>
    </source>
</reference>
<keyword evidence="14" id="KW-1185">Reference proteome</keyword>
<evidence type="ECO:0000256" key="8">
    <source>
        <dbReference type="ARBA" id="ARBA00023065"/>
    </source>
</evidence>
<dbReference type="InterPro" id="IPR002523">
    <property type="entry name" value="MgTranspt_CorA/ZnTranspt_ZntB"/>
</dbReference>
<dbReference type="AlphaFoldDB" id="A0A5M6CL02"/>
<dbReference type="InterPro" id="IPR045863">
    <property type="entry name" value="CorA_TM1_TM2"/>
</dbReference>
<evidence type="ECO:0000256" key="2">
    <source>
        <dbReference type="ARBA" id="ARBA00009765"/>
    </source>
</evidence>